<keyword evidence="2" id="KW-1133">Transmembrane helix</keyword>
<proteinExistence type="predicted"/>
<keyword evidence="2" id="KW-0812">Transmembrane</keyword>
<evidence type="ECO:0000313" key="3">
    <source>
        <dbReference type="EMBL" id="PRQ20061.1"/>
    </source>
</evidence>
<dbReference type="EMBL" id="PDCK01000045">
    <property type="protein sequence ID" value="PRQ20061.1"/>
    <property type="molecule type" value="Genomic_DNA"/>
</dbReference>
<dbReference type="STRING" id="74649.A0A2P6PDQ6"/>
<gene>
    <name evidence="3" type="ORF">RchiOBHm_Chr7g0224051</name>
</gene>
<feature type="compositionally biased region" description="Polar residues" evidence="1">
    <location>
        <begin position="1"/>
        <end position="15"/>
    </location>
</feature>
<evidence type="ECO:0000256" key="1">
    <source>
        <dbReference type="SAM" id="MobiDB-lite"/>
    </source>
</evidence>
<feature type="region of interest" description="Disordered" evidence="1">
    <location>
        <begin position="1"/>
        <end position="24"/>
    </location>
</feature>
<accession>A0A2P6PDQ6</accession>
<dbReference type="AlphaFoldDB" id="A0A2P6PDQ6"/>
<name>A0A2P6PDQ6_ROSCH</name>
<evidence type="ECO:0000256" key="2">
    <source>
        <dbReference type="SAM" id="Phobius"/>
    </source>
</evidence>
<reference evidence="3 4" key="1">
    <citation type="journal article" date="2018" name="Nat. Genet.">
        <title>The Rosa genome provides new insights in the design of modern roses.</title>
        <authorList>
            <person name="Bendahmane M."/>
        </authorList>
    </citation>
    <scope>NUCLEOTIDE SEQUENCE [LARGE SCALE GENOMIC DNA]</scope>
    <source>
        <strain evidence="4">cv. Old Blush</strain>
    </source>
</reference>
<dbReference type="Proteomes" id="UP000238479">
    <property type="component" value="Chromosome 7"/>
</dbReference>
<keyword evidence="4" id="KW-1185">Reference proteome</keyword>
<evidence type="ECO:0000313" key="4">
    <source>
        <dbReference type="Proteomes" id="UP000238479"/>
    </source>
</evidence>
<dbReference type="Gramene" id="PRQ20061">
    <property type="protein sequence ID" value="PRQ20061"/>
    <property type="gene ID" value="RchiOBHm_Chr7g0224051"/>
</dbReference>
<sequence length="78" mass="8171">MSSSSLPQVKKNSGSGDIGGTKEPLLHGVHKNSQKYSFLLAILPFLFPALEGLVYGYDIGATACATISLESATLSRVS</sequence>
<comment type="caution">
    <text evidence="3">The sequence shown here is derived from an EMBL/GenBank/DDBJ whole genome shotgun (WGS) entry which is preliminary data.</text>
</comment>
<feature type="transmembrane region" description="Helical" evidence="2">
    <location>
        <begin position="36"/>
        <end position="57"/>
    </location>
</feature>
<keyword evidence="2" id="KW-0472">Membrane</keyword>
<protein>
    <submittedName>
        <fullName evidence="3">Uncharacterized protein</fullName>
    </submittedName>
</protein>
<organism evidence="3 4">
    <name type="scientific">Rosa chinensis</name>
    <name type="common">China rose</name>
    <dbReference type="NCBI Taxonomy" id="74649"/>
    <lineage>
        <taxon>Eukaryota</taxon>
        <taxon>Viridiplantae</taxon>
        <taxon>Streptophyta</taxon>
        <taxon>Embryophyta</taxon>
        <taxon>Tracheophyta</taxon>
        <taxon>Spermatophyta</taxon>
        <taxon>Magnoliopsida</taxon>
        <taxon>eudicotyledons</taxon>
        <taxon>Gunneridae</taxon>
        <taxon>Pentapetalae</taxon>
        <taxon>rosids</taxon>
        <taxon>fabids</taxon>
        <taxon>Rosales</taxon>
        <taxon>Rosaceae</taxon>
        <taxon>Rosoideae</taxon>
        <taxon>Rosoideae incertae sedis</taxon>
        <taxon>Rosa</taxon>
    </lineage>
</organism>